<evidence type="ECO:0000256" key="3">
    <source>
        <dbReference type="ARBA" id="ARBA00012922"/>
    </source>
</evidence>
<dbReference type="InterPro" id="IPR036928">
    <property type="entry name" value="AS_sf"/>
</dbReference>
<dbReference type="PIRSF" id="PIRSF001221">
    <property type="entry name" value="Amidase_fungi"/>
    <property type="match status" value="1"/>
</dbReference>
<dbReference type="InterPro" id="IPR023631">
    <property type="entry name" value="Amidase_dom"/>
</dbReference>
<comment type="caution">
    <text evidence="7">The sequence shown here is derived from an EMBL/GenBank/DDBJ whole genome shotgun (WGS) entry which is preliminary data.</text>
</comment>
<dbReference type="Pfam" id="PF01425">
    <property type="entry name" value="Amidase"/>
    <property type="match status" value="1"/>
</dbReference>
<comment type="catalytic activity">
    <reaction evidence="1">
        <text>a monocarboxylic acid amide + H2O = a monocarboxylate + NH4(+)</text>
        <dbReference type="Rhea" id="RHEA:12020"/>
        <dbReference type="ChEBI" id="CHEBI:15377"/>
        <dbReference type="ChEBI" id="CHEBI:28938"/>
        <dbReference type="ChEBI" id="CHEBI:35757"/>
        <dbReference type="ChEBI" id="CHEBI:83628"/>
        <dbReference type="EC" id="3.5.1.4"/>
    </reaction>
</comment>
<dbReference type="PANTHER" id="PTHR46072:SF2">
    <property type="entry name" value="AMIDASE (EUROFUNG)"/>
    <property type="match status" value="1"/>
</dbReference>
<protein>
    <recommendedName>
        <fullName evidence="3">amidase</fullName>
        <ecNumber evidence="3">3.5.1.4</ecNumber>
    </recommendedName>
</protein>
<sequence>MGSATIESWDERAREKRARILACVPQNFIAPSLSFSNTEALDVLDLPSFSESNPASVIDIPSKILNQEELAITALKAEEIPQAIAARKYTAVQVINAFTHRAVIAHQLLHCCLTFMYPAALEQAEVLDRVFAESGELVGPLHGVPFSVKDQCRVKGTETTCGFVANLGTFDDEDCLLVKILKDAGAIPFCKTTLSVGCMWGESVNNIVGRASNPFNRTFTCGGSSGGEGALIGFKGSPLGVGSDLGGSIRTPSSYNGLHGLRPSSSRIPYHQILNSMEGQEIIPSVVGPMAQSTESLRLFTKAVIDSKPWFVDPKSPPIPWREEMASEVISRPLRIAIMHWDGYILPQPPIRRALRKVEETLRKAGHDVVPMFEMDQPLADELGTKVCVSDADLDVQRSRDRSGEPKLILVPPPLEKPKPMSLLENWALAMERTKYQAQILQKWAQTAGTTQSGKPIDAYLTAVNPSVAHVHGEFGAVRYKGYCATVNVLDFTACTLPVSFVRHSDLKDQSETMDGFGTEIPSPVCDKDRLIRQNYSKNFEILQGQPVVLQLVGKRLEEEKVLAISQVLEELLKSTSI</sequence>
<accession>A0A3D8RNP9</accession>
<dbReference type="InterPro" id="IPR020556">
    <property type="entry name" value="Amidase_CS"/>
</dbReference>
<name>A0A3D8RNP9_9HELO</name>
<evidence type="ECO:0000256" key="2">
    <source>
        <dbReference type="ARBA" id="ARBA00009199"/>
    </source>
</evidence>
<feature type="active site" description="Charge relay system" evidence="5">
    <location>
        <position position="224"/>
    </location>
</feature>
<dbReference type="OrthoDB" id="6428749at2759"/>
<evidence type="ECO:0000313" key="8">
    <source>
        <dbReference type="Proteomes" id="UP000256645"/>
    </source>
</evidence>
<dbReference type="Gene3D" id="3.90.1300.10">
    <property type="entry name" value="Amidase signature (AS) domain"/>
    <property type="match status" value="1"/>
</dbReference>
<dbReference type="STRING" id="1849047.A0A3D8RNP9"/>
<dbReference type="Proteomes" id="UP000256645">
    <property type="component" value="Unassembled WGS sequence"/>
</dbReference>
<organism evidence="7 8">
    <name type="scientific">Coleophoma cylindrospora</name>
    <dbReference type="NCBI Taxonomy" id="1849047"/>
    <lineage>
        <taxon>Eukaryota</taxon>
        <taxon>Fungi</taxon>
        <taxon>Dikarya</taxon>
        <taxon>Ascomycota</taxon>
        <taxon>Pezizomycotina</taxon>
        <taxon>Leotiomycetes</taxon>
        <taxon>Helotiales</taxon>
        <taxon>Dermateaceae</taxon>
        <taxon>Coleophoma</taxon>
    </lineage>
</organism>
<feature type="active site" description="Charge relay system" evidence="5">
    <location>
        <position position="149"/>
    </location>
</feature>
<evidence type="ECO:0000256" key="1">
    <source>
        <dbReference type="ARBA" id="ARBA00001311"/>
    </source>
</evidence>
<dbReference type="SUPFAM" id="SSF75304">
    <property type="entry name" value="Amidase signature (AS) enzymes"/>
    <property type="match status" value="1"/>
</dbReference>
<evidence type="ECO:0000256" key="4">
    <source>
        <dbReference type="ARBA" id="ARBA00022801"/>
    </source>
</evidence>
<keyword evidence="8" id="KW-1185">Reference proteome</keyword>
<gene>
    <name evidence="7" type="ORF">BP6252_06666</name>
</gene>
<dbReference type="GO" id="GO:0004040">
    <property type="term" value="F:amidase activity"/>
    <property type="evidence" value="ECO:0007669"/>
    <property type="project" value="UniProtKB-EC"/>
</dbReference>
<feature type="active site" description="Acyl-ester intermediate" evidence="5">
    <location>
        <position position="248"/>
    </location>
</feature>
<dbReference type="PROSITE" id="PS00571">
    <property type="entry name" value="AMIDASES"/>
    <property type="match status" value="1"/>
</dbReference>
<evidence type="ECO:0000256" key="5">
    <source>
        <dbReference type="PIRSR" id="PIRSR001221-1"/>
    </source>
</evidence>
<dbReference type="EC" id="3.5.1.4" evidence="3"/>
<proteinExistence type="inferred from homology"/>
<keyword evidence="4" id="KW-0378">Hydrolase</keyword>
<dbReference type="EMBL" id="PDLM01000006">
    <property type="protein sequence ID" value="RDW75524.1"/>
    <property type="molecule type" value="Genomic_DNA"/>
</dbReference>
<dbReference type="PANTHER" id="PTHR46072">
    <property type="entry name" value="AMIDASE-RELATED-RELATED"/>
    <property type="match status" value="1"/>
</dbReference>
<dbReference type="AlphaFoldDB" id="A0A3D8RNP9"/>
<evidence type="ECO:0000259" key="6">
    <source>
        <dbReference type="Pfam" id="PF01425"/>
    </source>
</evidence>
<reference evidence="7 8" key="1">
    <citation type="journal article" date="2018" name="IMA Fungus">
        <title>IMA Genome-F 9: Draft genome sequence of Annulohypoxylon stygium, Aspergillus mulundensis, Berkeleyomyces basicola (syn. Thielaviopsis basicola), Ceratocystis smalleyi, two Cercospora beticola strains, Coleophoma cylindrospora, Fusarium fracticaudum, Phialophora cf. hyalina, and Morchella septimelata.</title>
        <authorList>
            <person name="Wingfield B.D."/>
            <person name="Bills G.F."/>
            <person name="Dong Y."/>
            <person name="Huang W."/>
            <person name="Nel W.J."/>
            <person name="Swalarsk-Parry B.S."/>
            <person name="Vaghefi N."/>
            <person name="Wilken P.M."/>
            <person name="An Z."/>
            <person name="de Beer Z.W."/>
            <person name="De Vos L."/>
            <person name="Chen L."/>
            <person name="Duong T.A."/>
            <person name="Gao Y."/>
            <person name="Hammerbacher A."/>
            <person name="Kikkert J.R."/>
            <person name="Li Y."/>
            <person name="Li H."/>
            <person name="Li K."/>
            <person name="Li Q."/>
            <person name="Liu X."/>
            <person name="Ma X."/>
            <person name="Naidoo K."/>
            <person name="Pethybridge S.J."/>
            <person name="Sun J."/>
            <person name="Steenkamp E.T."/>
            <person name="van der Nest M.A."/>
            <person name="van Wyk S."/>
            <person name="Wingfield M.J."/>
            <person name="Xiong C."/>
            <person name="Yue Q."/>
            <person name="Zhang X."/>
        </authorList>
    </citation>
    <scope>NUCLEOTIDE SEQUENCE [LARGE SCALE GENOMIC DNA]</scope>
    <source>
        <strain evidence="7 8">BP6252</strain>
    </source>
</reference>
<feature type="domain" description="Amidase" evidence="6">
    <location>
        <begin position="94"/>
        <end position="563"/>
    </location>
</feature>
<comment type="similarity">
    <text evidence="2">Belongs to the amidase family.</text>
</comment>
<evidence type="ECO:0000313" key="7">
    <source>
        <dbReference type="EMBL" id="RDW75524.1"/>
    </source>
</evidence>